<dbReference type="PANTHER" id="PTHR30558">
    <property type="entry name" value="EXBD MEMBRANE COMPONENT OF PMF-DRIVEN MACROMOLECULE IMPORT SYSTEM"/>
    <property type="match status" value="1"/>
</dbReference>
<keyword evidence="5 8" id="KW-1133">Transmembrane helix</keyword>
<evidence type="ECO:0000256" key="2">
    <source>
        <dbReference type="ARBA" id="ARBA00005811"/>
    </source>
</evidence>
<evidence type="ECO:0000256" key="7">
    <source>
        <dbReference type="RuleBase" id="RU003879"/>
    </source>
</evidence>
<protein>
    <submittedName>
        <fullName evidence="9">Biopolymer transporter ExbD</fullName>
    </submittedName>
</protein>
<evidence type="ECO:0000256" key="6">
    <source>
        <dbReference type="ARBA" id="ARBA00023136"/>
    </source>
</evidence>
<name>A0ABY7PKQ2_9BACT</name>
<dbReference type="PANTHER" id="PTHR30558:SF3">
    <property type="entry name" value="BIOPOLYMER TRANSPORT PROTEIN EXBD-RELATED"/>
    <property type="match status" value="1"/>
</dbReference>
<accession>A0ABY7PKQ2</accession>
<keyword evidence="3" id="KW-1003">Cell membrane</keyword>
<dbReference type="RefSeq" id="WP_270126301.1">
    <property type="nucleotide sequence ID" value="NZ_CP115396.1"/>
</dbReference>
<keyword evidence="4 7" id="KW-0812">Transmembrane</keyword>
<keyword evidence="7" id="KW-0813">Transport</keyword>
<evidence type="ECO:0000256" key="1">
    <source>
        <dbReference type="ARBA" id="ARBA00004162"/>
    </source>
</evidence>
<comment type="similarity">
    <text evidence="2 7">Belongs to the ExbD/TolR family.</text>
</comment>
<evidence type="ECO:0000256" key="8">
    <source>
        <dbReference type="SAM" id="Phobius"/>
    </source>
</evidence>
<evidence type="ECO:0000256" key="5">
    <source>
        <dbReference type="ARBA" id="ARBA00022989"/>
    </source>
</evidence>
<dbReference type="Pfam" id="PF02472">
    <property type="entry name" value="ExbD"/>
    <property type="match status" value="1"/>
</dbReference>
<keyword evidence="6 8" id="KW-0472">Membrane</keyword>
<proteinExistence type="inferred from homology"/>
<gene>
    <name evidence="9" type="ORF">O9Z63_15840</name>
</gene>
<dbReference type="Proteomes" id="UP001211872">
    <property type="component" value="Chromosome"/>
</dbReference>
<keyword evidence="10" id="KW-1185">Reference proteome</keyword>
<comment type="subcellular location">
    <subcellularLocation>
        <location evidence="1">Cell membrane</location>
        <topology evidence="1">Single-pass membrane protein</topology>
    </subcellularLocation>
    <subcellularLocation>
        <location evidence="7">Cell membrane</location>
        <topology evidence="7">Single-pass type II membrane protein</topology>
    </subcellularLocation>
</comment>
<feature type="transmembrane region" description="Helical" evidence="8">
    <location>
        <begin position="29"/>
        <end position="47"/>
    </location>
</feature>
<evidence type="ECO:0000313" key="9">
    <source>
        <dbReference type="EMBL" id="WBO83840.1"/>
    </source>
</evidence>
<dbReference type="InterPro" id="IPR003400">
    <property type="entry name" value="ExbD"/>
</dbReference>
<reference evidence="9 10" key="1">
    <citation type="journal article" date="2011" name="Int. J. Syst. Evol. Microbiol.">
        <title>Hymenobacter yonginensis sp. nov., isolated from a mesotrophic artificial lake.</title>
        <authorList>
            <person name="Joung Y."/>
            <person name="Cho S.H."/>
            <person name="Kim H."/>
            <person name="Kim S.B."/>
            <person name="Joh K."/>
        </authorList>
    </citation>
    <scope>NUCLEOTIDE SEQUENCE [LARGE SCALE GENOMIC DNA]</scope>
    <source>
        <strain evidence="9 10">KCTC 22745</strain>
    </source>
</reference>
<organism evidence="9 10">
    <name type="scientific">Hymenobacter yonginensis</name>
    <dbReference type="NCBI Taxonomy" id="748197"/>
    <lineage>
        <taxon>Bacteria</taxon>
        <taxon>Pseudomonadati</taxon>
        <taxon>Bacteroidota</taxon>
        <taxon>Cytophagia</taxon>
        <taxon>Cytophagales</taxon>
        <taxon>Hymenobacteraceae</taxon>
        <taxon>Hymenobacter</taxon>
    </lineage>
</organism>
<keyword evidence="7" id="KW-0653">Protein transport</keyword>
<evidence type="ECO:0000256" key="4">
    <source>
        <dbReference type="ARBA" id="ARBA00022692"/>
    </source>
</evidence>
<evidence type="ECO:0000256" key="3">
    <source>
        <dbReference type="ARBA" id="ARBA00022475"/>
    </source>
</evidence>
<dbReference type="EMBL" id="CP115396">
    <property type="protein sequence ID" value="WBO83840.1"/>
    <property type="molecule type" value="Genomic_DNA"/>
</dbReference>
<sequence length="179" mass="19859">MAHIQSPHFTGRARRAGRRLASSPDMTSMVGLGFLLVSFFLMAAYFARPTVMELAMPVKPKPEDMGAVCGGYLNVMTVLIDADDKLYCYPGLASVLSKADLKQTDFSAEGLRQVLLENRKNPYAALVLIKPSNQSSYQALVDVLDEMNITETSNYAIADLTAEDEQLIEYAQQMNRKRL</sequence>
<evidence type="ECO:0000313" key="10">
    <source>
        <dbReference type="Proteomes" id="UP001211872"/>
    </source>
</evidence>